<evidence type="ECO:0000256" key="5">
    <source>
        <dbReference type="ARBA" id="ARBA00022603"/>
    </source>
</evidence>
<dbReference type="SUPFAM" id="SSF53790">
    <property type="entry name" value="Tetrapyrrole methylase"/>
    <property type="match status" value="2"/>
</dbReference>
<dbReference type="FunFam" id="3.40.1010.10:FF:000004">
    <property type="entry name" value="Putative diphthine synthase"/>
    <property type="match status" value="1"/>
</dbReference>
<evidence type="ECO:0000313" key="10">
    <source>
        <dbReference type="EMBL" id="CAL4125611.1"/>
    </source>
</evidence>
<dbReference type="Gene3D" id="3.40.1010.10">
    <property type="entry name" value="Cobalt-precorrin-4 Transmethylase, Domain 1"/>
    <property type="match status" value="2"/>
</dbReference>
<dbReference type="InterPro" id="IPR014777">
    <property type="entry name" value="4pyrrole_Mease_sub1"/>
</dbReference>
<feature type="domain" description="Tetrapyrrole methylase" evidence="9">
    <location>
        <begin position="300"/>
        <end position="526"/>
    </location>
</feature>
<keyword evidence="5" id="KW-0489">Methyltransferase</keyword>
<dbReference type="InterPro" id="IPR000878">
    <property type="entry name" value="4pyrrol_Mease"/>
</dbReference>
<dbReference type="InterPro" id="IPR014776">
    <property type="entry name" value="4pyrrole_Mease_sub2"/>
</dbReference>
<comment type="caution">
    <text evidence="10">The sequence shown here is derived from an EMBL/GenBank/DDBJ whole genome shotgun (WGS) entry which is preliminary data.</text>
</comment>
<feature type="non-terminal residue" evidence="10">
    <location>
        <position position="558"/>
    </location>
</feature>
<keyword evidence="6" id="KW-0808">Transferase</keyword>
<dbReference type="Proteomes" id="UP001497623">
    <property type="component" value="Unassembled WGS sequence"/>
</dbReference>
<evidence type="ECO:0000259" key="9">
    <source>
        <dbReference type="Pfam" id="PF00590"/>
    </source>
</evidence>
<evidence type="ECO:0000313" key="11">
    <source>
        <dbReference type="Proteomes" id="UP001497623"/>
    </source>
</evidence>
<dbReference type="InterPro" id="IPR004551">
    <property type="entry name" value="Dphthn_synthase"/>
</dbReference>
<dbReference type="GO" id="GO:0032259">
    <property type="term" value="P:methylation"/>
    <property type="evidence" value="ECO:0007669"/>
    <property type="project" value="UniProtKB-KW"/>
</dbReference>
<comment type="similarity">
    <text evidence="3">Belongs to the diphthine synthase family.</text>
</comment>
<keyword evidence="7" id="KW-0949">S-adenosyl-L-methionine</keyword>
<evidence type="ECO:0000256" key="7">
    <source>
        <dbReference type="ARBA" id="ARBA00022691"/>
    </source>
</evidence>
<dbReference type="InterPro" id="IPR035996">
    <property type="entry name" value="4pyrrol_Methylase_sf"/>
</dbReference>
<feature type="domain" description="Tetrapyrrole methylase" evidence="9">
    <location>
        <begin position="3"/>
        <end position="183"/>
    </location>
</feature>
<reference evidence="10 11" key="1">
    <citation type="submission" date="2024-05" db="EMBL/GenBank/DDBJ databases">
        <authorList>
            <person name="Wallberg A."/>
        </authorList>
    </citation>
    <scope>NUCLEOTIDE SEQUENCE [LARGE SCALE GENOMIC DNA]</scope>
</reference>
<dbReference type="FunFam" id="3.30.950.10:FF:000004">
    <property type="entry name" value="Diphthine synthase putative"/>
    <property type="match status" value="1"/>
</dbReference>
<dbReference type="GO" id="GO:0017183">
    <property type="term" value="P:protein histidyl modification to diphthamide"/>
    <property type="evidence" value="ECO:0007669"/>
    <property type="project" value="InterPro"/>
</dbReference>
<proteinExistence type="inferred from homology"/>
<comment type="catalytic activity">
    <reaction evidence="8">
        <text>2-[(3S)-amino-3-carboxypropyl]-L-histidyl-[translation elongation factor 2] + 4 S-adenosyl-L-methionine = diphthine methyl ester-[translation elongation factor 2] + 4 S-adenosyl-L-homocysteine + 3 H(+)</text>
        <dbReference type="Rhea" id="RHEA:42652"/>
        <dbReference type="Rhea" id="RHEA-COMP:9749"/>
        <dbReference type="Rhea" id="RHEA-COMP:10173"/>
        <dbReference type="ChEBI" id="CHEBI:15378"/>
        <dbReference type="ChEBI" id="CHEBI:57856"/>
        <dbReference type="ChEBI" id="CHEBI:59789"/>
        <dbReference type="ChEBI" id="CHEBI:73995"/>
        <dbReference type="ChEBI" id="CHEBI:79005"/>
        <dbReference type="EC" id="2.1.1.314"/>
    </reaction>
</comment>
<dbReference type="EC" id="2.1.1.314" evidence="4"/>
<organism evidence="10 11">
    <name type="scientific">Meganyctiphanes norvegica</name>
    <name type="common">Northern krill</name>
    <name type="synonym">Thysanopoda norvegica</name>
    <dbReference type="NCBI Taxonomy" id="48144"/>
    <lineage>
        <taxon>Eukaryota</taxon>
        <taxon>Metazoa</taxon>
        <taxon>Ecdysozoa</taxon>
        <taxon>Arthropoda</taxon>
        <taxon>Crustacea</taxon>
        <taxon>Multicrustacea</taxon>
        <taxon>Malacostraca</taxon>
        <taxon>Eumalacostraca</taxon>
        <taxon>Eucarida</taxon>
        <taxon>Euphausiacea</taxon>
        <taxon>Euphausiidae</taxon>
        <taxon>Meganyctiphanes</taxon>
    </lineage>
</organism>
<evidence type="ECO:0000256" key="1">
    <source>
        <dbReference type="ARBA" id="ARBA00004006"/>
    </source>
</evidence>
<dbReference type="NCBIfam" id="TIGR00522">
    <property type="entry name" value="dph5"/>
    <property type="match status" value="2"/>
</dbReference>
<dbReference type="PANTHER" id="PTHR10882:SF0">
    <property type="entry name" value="DIPHTHINE METHYL ESTER SYNTHASE"/>
    <property type="match status" value="1"/>
</dbReference>
<dbReference type="Pfam" id="PF00590">
    <property type="entry name" value="TP_methylase"/>
    <property type="match status" value="2"/>
</dbReference>
<evidence type="ECO:0000256" key="3">
    <source>
        <dbReference type="ARBA" id="ARBA00006729"/>
    </source>
</evidence>
<evidence type="ECO:0000256" key="6">
    <source>
        <dbReference type="ARBA" id="ARBA00022679"/>
    </source>
</evidence>
<dbReference type="Gene3D" id="3.30.950.10">
    <property type="entry name" value="Methyltransferase, Cobalt-precorrin-4 Transmethylase, Domain 2"/>
    <property type="match status" value="2"/>
</dbReference>
<name>A0AAV2RJV7_MEGNR</name>
<dbReference type="PANTHER" id="PTHR10882">
    <property type="entry name" value="DIPHTHINE SYNTHASE"/>
    <property type="match status" value="1"/>
</dbReference>
<keyword evidence="11" id="KW-1185">Reference proteome</keyword>
<comment type="function">
    <text evidence="1">S-adenosyl-L-methionine-dependent methyltransferase that catalyzes four methylations of the modified target histidine residue in translation elongation factor 2 (EF-2), to form an intermediate called diphthine methyl ester. The four successive methylation reactions represent the second step of diphthamide biosynthesis.</text>
</comment>
<accession>A0AAV2RJV7</accession>
<gene>
    <name evidence="10" type="ORF">MNOR_LOCUS25246</name>
</gene>
<comment type="pathway">
    <text evidence="2">Protein modification; peptidyl-diphthamide biosynthesis.</text>
</comment>
<dbReference type="AlphaFoldDB" id="A0AAV2RJV7"/>
<dbReference type="CDD" id="cd11647">
    <property type="entry name" value="DHP5_DphB"/>
    <property type="match status" value="2"/>
</dbReference>
<evidence type="ECO:0000256" key="8">
    <source>
        <dbReference type="ARBA" id="ARBA00048752"/>
    </source>
</evidence>
<evidence type="ECO:0000256" key="2">
    <source>
        <dbReference type="ARBA" id="ARBA00005156"/>
    </source>
</evidence>
<dbReference type="GO" id="GO:0141133">
    <property type="term" value="F:diphthine methyl ester synthase activity"/>
    <property type="evidence" value="ECO:0007669"/>
    <property type="project" value="UniProtKB-EC"/>
</dbReference>
<protein>
    <recommendedName>
        <fullName evidence="4">diphthine methyl ester synthase</fullName>
        <ecNumber evidence="4">2.1.1.314</ecNumber>
    </recommendedName>
</protein>
<sequence>MGFFLIGLGLGDPRDVTVQGLEVIKQCTRVYLEAYTSIMNGGKENLEAFYGREVIVADREQVEQGSDGLFEGAREGDVALLVVGDSLGATTHTDLKLRAHQLNIPVQVISNVSIINAIGCCGLNLDKFGETVSIPFWLDGWEPISFADKINRNLRKNLHTLCLLDIKVKEQSLENLLRGRRIYEPPRYMRVNQAASQLLQILQRRNGKGEDKNESEQSEGEWLLTPESVCIAVVRIGTETQHLAKATLQEMSEIDFGEPLHSMIICSECKAYELEQVDKICANYDGKQAHKSEKENTPGTLHLIGLGLGAPSDITVKGLDFVKSSVKVYLDSYSSLMTAELEDLQSFYGREVILATRDLVENQYEEIFRETSKGDIAFLVVGDPLCATKHVQFMTAALDKQIPVNVVHNASIFNAVGCCGLQLYSFGEVVSIPYWKGGDKQEDFYDKICSNLENGWHTLVLVDIREDKNGPQYMTAAEAASQLLSVISSREAESKVAALTKESTVIGLSKVGSKEQQLRTCMLQEMANSDFGGPPHSLVIVGETHPMEDEYIDIFKKP</sequence>
<evidence type="ECO:0000256" key="4">
    <source>
        <dbReference type="ARBA" id="ARBA00011927"/>
    </source>
</evidence>
<dbReference type="EMBL" id="CAXKWB010023893">
    <property type="protein sequence ID" value="CAL4125611.1"/>
    <property type="molecule type" value="Genomic_DNA"/>
</dbReference>